<dbReference type="EMBL" id="CAJVPL010013240">
    <property type="protein sequence ID" value="CAG8688165.1"/>
    <property type="molecule type" value="Genomic_DNA"/>
</dbReference>
<protein>
    <submittedName>
        <fullName evidence="1">380_t:CDS:1</fullName>
    </submittedName>
</protein>
<organism evidence="1 2">
    <name type="scientific">Ambispora gerdemannii</name>
    <dbReference type="NCBI Taxonomy" id="144530"/>
    <lineage>
        <taxon>Eukaryota</taxon>
        <taxon>Fungi</taxon>
        <taxon>Fungi incertae sedis</taxon>
        <taxon>Mucoromycota</taxon>
        <taxon>Glomeromycotina</taxon>
        <taxon>Glomeromycetes</taxon>
        <taxon>Archaeosporales</taxon>
        <taxon>Ambisporaceae</taxon>
        <taxon>Ambispora</taxon>
    </lineage>
</organism>
<name>A0A9N9EPV2_9GLOM</name>
<evidence type="ECO:0000313" key="2">
    <source>
        <dbReference type="Proteomes" id="UP000789831"/>
    </source>
</evidence>
<proteinExistence type="predicted"/>
<accession>A0A9N9EPV2</accession>
<keyword evidence="2" id="KW-1185">Reference proteome</keyword>
<dbReference type="Proteomes" id="UP000789831">
    <property type="component" value="Unassembled WGS sequence"/>
</dbReference>
<dbReference type="AlphaFoldDB" id="A0A9N9EPV2"/>
<sequence length="80" mass="9091">MSQPQIPAISSEFLTVKSFKEVAQQDAKAAGFAFSCTMGDEYRNNHEITEETRKRKKFTKCQNCSVILWAVLNEDAGVWM</sequence>
<evidence type="ECO:0000313" key="1">
    <source>
        <dbReference type="EMBL" id="CAG8688165.1"/>
    </source>
</evidence>
<feature type="non-terminal residue" evidence="1">
    <location>
        <position position="1"/>
    </location>
</feature>
<gene>
    <name evidence="1" type="ORF">AGERDE_LOCUS13005</name>
</gene>
<reference evidence="1" key="1">
    <citation type="submission" date="2021-06" db="EMBL/GenBank/DDBJ databases">
        <authorList>
            <person name="Kallberg Y."/>
            <person name="Tangrot J."/>
            <person name="Rosling A."/>
        </authorList>
    </citation>
    <scope>NUCLEOTIDE SEQUENCE</scope>
    <source>
        <strain evidence="1">MT106</strain>
    </source>
</reference>
<comment type="caution">
    <text evidence="1">The sequence shown here is derived from an EMBL/GenBank/DDBJ whole genome shotgun (WGS) entry which is preliminary data.</text>
</comment>